<reference evidence="2 3" key="2">
    <citation type="submission" date="2018-11" db="EMBL/GenBank/DDBJ databases">
        <authorList>
            <consortium name="Pathogen Informatics"/>
        </authorList>
    </citation>
    <scope>NUCLEOTIDE SEQUENCE [LARGE SCALE GENOMIC DNA]</scope>
</reference>
<organism evidence="4">
    <name type="scientific">Soboliphyme baturini</name>
    <dbReference type="NCBI Taxonomy" id="241478"/>
    <lineage>
        <taxon>Eukaryota</taxon>
        <taxon>Metazoa</taxon>
        <taxon>Ecdysozoa</taxon>
        <taxon>Nematoda</taxon>
        <taxon>Enoplea</taxon>
        <taxon>Dorylaimia</taxon>
        <taxon>Dioctophymatida</taxon>
        <taxon>Dioctophymatoidea</taxon>
        <taxon>Soboliphymatidae</taxon>
        <taxon>Soboliphyme</taxon>
    </lineage>
</organism>
<gene>
    <name evidence="2" type="ORF">SBAD_LOCUS4560</name>
</gene>
<dbReference type="EMBL" id="UZAM01008399">
    <property type="protein sequence ID" value="VDP04759.1"/>
    <property type="molecule type" value="Genomic_DNA"/>
</dbReference>
<dbReference type="AlphaFoldDB" id="A0A183ILR4"/>
<feature type="transmembrane region" description="Helical" evidence="1">
    <location>
        <begin position="298"/>
        <end position="316"/>
    </location>
</feature>
<feature type="transmembrane region" description="Helical" evidence="1">
    <location>
        <begin position="354"/>
        <end position="374"/>
    </location>
</feature>
<feature type="transmembrane region" description="Helical" evidence="1">
    <location>
        <begin position="322"/>
        <end position="347"/>
    </location>
</feature>
<evidence type="ECO:0000313" key="2">
    <source>
        <dbReference type="EMBL" id="VDP04759.1"/>
    </source>
</evidence>
<accession>A0A183ILR4</accession>
<keyword evidence="1" id="KW-1133">Transmembrane helix</keyword>
<evidence type="ECO:0000313" key="4">
    <source>
        <dbReference type="WBParaSite" id="SBAD_0000475201-mRNA-1"/>
    </source>
</evidence>
<proteinExistence type="predicted"/>
<keyword evidence="1" id="KW-0812">Transmembrane</keyword>
<keyword evidence="1" id="KW-0472">Membrane</keyword>
<sequence length="381" mass="42536">MTADVKTEWRYFKIDFLQAAADCDGSKEIDLLLVDRRSSAGNNAIFKSALEVKSLYRSFGVKKNARQWSKQKLIPGKSSAMCYNSIVRRQTSISGRPSLRSGTAGFDNFQNNHSYDKIKLNSKNDNFLLPQYYPNPEADGAPNFHKNGSRLDSGFSYAHENGYVPTWNGSQGFAAYPSYFHGKNVFPQYSTLPKSFYSDRFVMVPVFSDEPNAKDIKAGCERSMTLPEGGSKQMAKESATLRREADLIDSSASSGSEKRVLPNGKSCNQKLQMIKIDDEKAAEQQFWKTFPRRSVLEVLSYMHLTLGLALLITGAIKVTSHSWWTATAELTAAIFVTIMGIIGIIGFRGRNRCSAIACFIMNILGCIIIVYPFAFSKFILI</sequence>
<dbReference type="WBParaSite" id="SBAD_0000475201-mRNA-1">
    <property type="protein sequence ID" value="SBAD_0000475201-mRNA-1"/>
    <property type="gene ID" value="SBAD_0000475201"/>
</dbReference>
<evidence type="ECO:0000256" key="1">
    <source>
        <dbReference type="SAM" id="Phobius"/>
    </source>
</evidence>
<protein>
    <submittedName>
        <fullName evidence="4">MARVEL domain-containing protein</fullName>
    </submittedName>
</protein>
<dbReference type="Proteomes" id="UP000270296">
    <property type="component" value="Unassembled WGS sequence"/>
</dbReference>
<name>A0A183ILR4_9BILA</name>
<reference evidence="4" key="1">
    <citation type="submission" date="2016-06" db="UniProtKB">
        <authorList>
            <consortium name="WormBaseParasite"/>
        </authorList>
    </citation>
    <scope>IDENTIFICATION</scope>
</reference>
<evidence type="ECO:0000313" key="3">
    <source>
        <dbReference type="Proteomes" id="UP000270296"/>
    </source>
</evidence>
<keyword evidence="3" id="KW-1185">Reference proteome</keyword>